<evidence type="ECO:0000313" key="3">
    <source>
        <dbReference type="Proteomes" id="UP000682358"/>
    </source>
</evidence>
<evidence type="ECO:0000313" key="2">
    <source>
        <dbReference type="EMBL" id="QWQ20007.2"/>
    </source>
</evidence>
<proteinExistence type="predicted"/>
<feature type="domain" description="DUF3850" evidence="1">
    <location>
        <begin position="5"/>
        <end position="46"/>
    </location>
</feature>
<organism evidence="2 3">
    <name type="scientific">Providencia rettgeri</name>
    <dbReference type="NCBI Taxonomy" id="587"/>
    <lineage>
        <taxon>Bacteria</taxon>
        <taxon>Pseudomonadati</taxon>
        <taxon>Pseudomonadota</taxon>
        <taxon>Gammaproteobacteria</taxon>
        <taxon>Enterobacterales</taxon>
        <taxon>Morganellaceae</taxon>
        <taxon>Providencia</taxon>
    </lineage>
</organism>
<dbReference type="Proteomes" id="UP000682358">
    <property type="component" value="Chromosome"/>
</dbReference>
<gene>
    <name evidence="2" type="ORF">KOF27_15575</name>
</gene>
<accession>A0AAJ4NGH4</accession>
<dbReference type="Gene3D" id="2.30.130.30">
    <property type="entry name" value="Hypothetical protein"/>
    <property type="match status" value="1"/>
</dbReference>
<reference evidence="2" key="1">
    <citation type="submission" date="2021-06" db="EMBL/GenBank/DDBJ databases">
        <title>Emergence of genetically related NDM-1-producing Providencia rettgeri strains in Argentina.</title>
        <authorList>
            <person name="Pasteran F."/>
            <person name="Meo A."/>
            <person name="Gomez S."/>
            <person name="Derdoy L."/>
            <person name="Albronoz E."/>
            <person name="Faccone D."/>
            <person name="Guerriero L."/>
            <person name="Archuby D."/>
            <person name="Tarzia A."/>
            <person name="Lopez M."/>
            <person name="Corso A."/>
        </authorList>
    </citation>
    <scope>NUCLEOTIDE SEQUENCE</scope>
    <source>
        <strain evidence="2">PreM15628</strain>
    </source>
</reference>
<name>A0AAJ4NGH4_PRORE</name>
<sequence length="155" mass="18039">MNCQHELKIKGEYFYEVLTGNKKAEFRKDDGRNFKSGELIRLREFVLIKVSTARTTFIKPQLIHTRREAIVLITDVTIVNDIYEELPKEPKFVMLSFDLISVIDLNKGIFLPWALKNTTATYTFQCVASRKRISRGWLNQQLWLSALCGKPILMI</sequence>
<protein>
    <submittedName>
        <fullName evidence="2">DUF3850 domain-containing protein</fullName>
    </submittedName>
</protein>
<evidence type="ECO:0000259" key="1">
    <source>
        <dbReference type="Pfam" id="PF12961"/>
    </source>
</evidence>
<dbReference type="EMBL" id="CP076405">
    <property type="protein sequence ID" value="QWQ20007.2"/>
    <property type="molecule type" value="Genomic_DNA"/>
</dbReference>
<dbReference type="AlphaFoldDB" id="A0AAJ4NGH4"/>
<dbReference type="InterPro" id="IPR015947">
    <property type="entry name" value="PUA-like_sf"/>
</dbReference>
<dbReference type="InterPro" id="IPR039440">
    <property type="entry name" value="DUF3850"/>
</dbReference>
<dbReference type="Pfam" id="PF12961">
    <property type="entry name" value="DUF3850"/>
    <property type="match status" value="1"/>
</dbReference>
<dbReference type="SUPFAM" id="SSF88697">
    <property type="entry name" value="PUA domain-like"/>
    <property type="match status" value="1"/>
</dbReference>